<dbReference type="NCBIfam" id="TIGR01640">
    <property type="entry name" value="F_box_assoc_1"/>
    <property type="match status" value="1"/>
</dbReference>
<dbReference type="SUPFAM" id="SSF81383">
    <property type="entry name" value="F-box domain"/>
    <property type="match status" value="1"/>
</dbReference>
<dbReference type="InterPro" id="IPR013187">
    <property type="entry name" value="F-box-assoc_dom_typ3"/>
</dbReference>
<dbReference type="Gramene" id="PHT65297">
    <property type="protein sequence ID" value="PHT65297"/>
    <property type="gene ID" value="T459_29722"/>
</dbReference>
<dbReference type="PANTHER" id="PTHR31672:SF13">
    <property type="entry name" value="F-BOX PROTEIN CPR30-LIKE"/>
    <property type="match status" value="1"/>
</dbReference>
<dbReference type="Gene3D" id="1.20.1280.50">
    <property type="match status" value="1"/>
</dbReference>
<gene>
    <name evidence="2" type="ORF">T459_29722</name>
</gene>
<protein>
    <recommendedName>
        <fullName evidence="1">F-box domain-containing protein</fullName>
    </recommendedName>
</protein>
<sequence>MKTKKKNVRKLANNSSSCARKILNKNSIAIKNLEANLFNQIVINNGEEATQKMDVDGATTIEEILTEILSRLPVQSLLRFKCVSNIWKTLISEPYFRIKHLNYAKNDQESPPASVSRYGLGYDSTSGEYKILHICRGFDNKKLANEILALKCGSWRRIDEHPHGICSLMSAMQFLAFIQATFHWIAVSVDYFVVVSFSISNEVYGEISLSEEILSLRPGPRGIGVCVLGGMLCVHSNTFLQGKIIFKVWVLKEYEVEGSWMPLLTIEDSRFLNVKPKYRFAYGEVLFRCMSSQPTSGHAFRTCNGPFRSSPRTDTIQDGYTFMKSLISPKSLTY</sequence>
<dbReference type="EMBL" id="AYRZ02000012">
    <property type="protein sequence ID" value="PHT65297.1"/>
    <property type="molecule type" value="Genomic_DNA"/>
</dbReference>
<dbReference type="InterPro" id="IPR017451">
    <property type="entry name" value="F-box-assoc_interact_dom"/>
</dbReference>
<dbReference type="Pfam" id="PF08268">
    <property type="entry name" value="FBA_3"/>
    <property type="match status" value="1"/>
</dbReference>
<organism evidence="2 3">
    <name type="scientific">Capsicum annuum</name>
    <name type="common">Capsicum pepper</name>
    <dbReference type="NCBI Taxonomy" id="4072"/>
    <lineage>
        <taxon>Eukaryota</taxon>
        <taxon>Viridiplantae</taxon>
        <taxon>Streptophyta</taxon>
        <taxon>Embryophyta</taxon>
        <taxon>Tracheophyta</taxon>
        <taxon>Spermatophyta</taxon>
        <taxon>Magnoliopsida</taxon>
        <taxon>eudicotyledons</taxon>
        <taxon>Gunneridae</taxon>
        <taxon>Pentapetalae</taxon>
        <taxon>asterids</taxon>
        <taxon>lamiids</taxon>
        <taxon>Solanales</taxon>
        <taxon>Solanaceae</taxon>
        <taxon>Solanoideae</taxon>
        <taxon>Capsiceae</taxon>
        <taxon>Capsicum</taxon>
    </lineage>
</organism>
<reference evidence="2 3" key="1">
    <citation type="journal article" date="2014" name="Nat. Genet.">
        <title>Genome sequence of the hot pepper provides insights into the evolution of pungency in Capsicum species.</title>
        <authorList>
            <person name="Kim S."/>
            <person name="Park M."/>
            <person name="Yeom S.I."/>
            <person name="Kim Y.M."/>
            <person name="Lee J.M."/>
            <person name="Lee H.A."/>
            <person name="Seo E."/>
            <person name="Choi J."/>
            <person name="Cheong K."/>
            <person name="Kim K.T."/>
            <person name="Jung K."/>
            <person name="Lee G.W."/>
            <person name="Oh S.K."/>
            <person name="Bae C."/>
            <person name="Kim S.B."/>
            <person name="Lee H.Y."/>
            <person name="Kim S.Y."/>
            <person name="Kim M.S."/>
            <person name="Kang B.C."/>
            <person name="Jo Y.D."/>
            <person name="Yang H.B."/>
            <person name="Jeong H.J."/>
            <person name="Kang W.H."/>
            <person name="Kwon J.K."/>
            <person name="Shin C."/>
            <person name="Lim J.Y."/>
            <person name="Park J.H."/>
            <person name="Huh J.H."/>
            <person name="Kim J.S."/>
            <person name="Kim B.D."/>
            <person name="Cohen O."/>
            <person name="Paran I."/>
            <person name="Suh M.C."/>
            <person name="Lee S.B."/>
            <person name="Kim Y.K."/>
            <person name="Shin Y."/>
            <person name="Noh S.J."/>
            <person name="Park J."/>
            <person name="Seo Y.S."/>
            <person name="Kwon S.Y."/>
            <person name="Kim H.A."/>
            <person name="Park J.M."/>
            <person name="Kim H.J."/>
            <person name="Choi S.B."/>
            <person name="Bosland P.W."/>
            <person name="Reeves G."/>
            <person name="Jo S.H."/>
            <person name="Lee B.W."/>
            <person name="Cho H.T."/>
            <person name="Choi H.S."/>
            <person name="Lee M.S."/>
            <person name="Yu Y."/>
            <person name="Do Choi Y."/>
            <person name="Park B.S."/>
            <person name="van Deynze A."/>
            <person name="Ashrafi H."/>
            <person name="Hill T."/>
            <person name="Kim W.T."/>
            <person name="Pai H.S."/>
            <person name="Ahn H.K."/>
            <person name="Yeam I."/>
            <person name="Giovannoni J.J."/>
            <person name="Rose J.K."/>
            <person name="Sorensen I."/>
            <person name="Lee S.J."/>
            <person name="Kim R.W."/>
            <person name="Choi I.Y."/>
            <person name="Choi B.S."/>
            <person name="Lim J.S."/>
            <person name="Lee Y.H."/>
            <person name="Choi D."/>
        </authorList>
    </citation>
    <scope>NUCLEOTIDE SEQUENCE [LARGE SCALE GENOMIC DNA]</scope>
    <source>
        <strain evidence="3">cv. CM334</strain>
    </source>
</reference>
<dbReference type="InterPro" id="IPR050796">
    <property type="entry name" value="SCF_F-box_component"/>
</dbReference>
<dbReference type="Proteomes" id="UP000222542">
    <property type="component" value="Unassembled WGS sequence"/>
</dbReference>
<name>A0A2G2Y6B4_CAPAN</name>
<dbReference type="InterPro" id="IPR036047">
    <property type="entry name" value="F-box-like_dom_sf"/>
</dbReference>
<proteinExistence type="predicted"/>
<evidence type="ECO:0000313" key="3">
    <source>
        <dbReference type="Proteomes" id="UP000222542"/>
    </source>
</evidence>
<evidence type="ECO:0000313" key="2">
    <source>
        <dbReference type="EMBL" id="PHT65297.1"/>
    </source>
</evidence>
<evidence type="ECO:0000259" key="1">
    <source>
        <dbReference type="SMART" id="SM00256"/>
    </source>
</evidence>
<feature type="domain" description="F-box" evidence="1">
    <location>
        <begin position="60"/>
        <end position="100"/>
    </location>
</feature>
<dbReference type="PANTHER" id="PTHR31672">
    <property type="entry name" value="BNACNNG10540D PROTEIN"/>
    <property type="match status" value="1"/>
</dbReference>
<reference evidence="2 3" key="2">
    <citation type="journal article" date="2017" name="Genome Biol.">
        <title>New reference genome sequences of hot pepper reveal the massive evolution of plant disease-resistance genes by retroduplication.</title>
        <authorList>
            <person name="Kim S."/>
            <person name="Park J."/>
            <person name="Yeom S.I."/>
            <person name="Kim Y.M."/>
            <person name="Seo E."/>
            <person name="Kim K.T."/>
            <person name="Kim M.S."/>
            <person name="Lee J.M."/>
            <person name="Cheong K."/>
            <person name="Shin H.S."/>
            <person name="Kim S.B."/>
            <person name="Han K."/>
            <person name="Lee J."/>
            <person name="Park M."/>
            <person name="Lee H.A."/>
            <person name="Lee H.Y."/>
            <person name="Lee Y."/>
            <person name="Oh S."/>
            <person name="Lee J.H."/>
            <person name="Choi E."/>
            <person name="Choi E."/>
            <person name="Lee S.E."/>
            <person name="Jeon J."/>
            <person name="Kim H."/>
            <person name="Choi G."/>
            <person name="Song H."/>
            <person name="Lee J."/>
            <person name="Lee S.C."/>
            <person name="Kwon J.K."/>
            <person name="Lee H.Y."/>
            <person name="Koo N."/>
            <person name="Hong Y."/>
            <person name="Kim R.W."/>
            <person name="Kang W.H."/>
            <person name="Huh J.H."/>
            <person name="Kang B.C."/>
            <person name="Yang T.J."/>
            <person name="Lee Y.H."/>
            <person name="Bennetzen J.L."/>
            <person name="Choi D."/>
        </authorList>
    </citation>
    <scope>NUCLEOTIDE SEQUENCE [LARGE SCALE GENOMIC DNA]</scope>
    <source>
        <strain evidence="3">cv. CM334</strain>
    </source>
</reference>
<dbReference type="AlphaFoldDB" id="A0A2G2Y6B4"/>
<accession>A0A2G2Y6B4</accession>
<dbReference type="InterPro" id="IPR001810">
    <property type="entry name" value="F-box_dom"/>
</dbReference>
<dbReference type="CDD" id="cd22157">
    <property type="entry name" value="F-box_AtFBW1-like"/>
    <property type="match status" value="1"/>
</dbReference>
<keyword evidence="3" id="KW-1185">Reference proteome</keyword>
<dbReference type="SMART" id="SM00256">
    <property type="entry name" value="FBOX"/>
    <property type="match status" value="1"/>
</dbReference>
<comment type="caution">
    <text evidence="2">The sequence shown here is derived from an EMBL/GenBank/DDBJ whole genome shotgun (WGS) entry which is preliminary data.</text>
</comment>
<dbReference type="STRING" id="4072.A0A2G2Y6B4"/>